<accession>A0A6A4ZER4</accession>
<sequence length="130" mass="14868">MPSLPVAHVYTCNLCKDNVQRSYNQVDTHFKRQHAEYTAAVHKNHCTRHRDLEKTRETTKAAMNKAEIELVVAKLPTRNMQFMYQLIAPIYFALGLPLPDLEPLLKKHAERGEGRKAMVQESSNALLPSL</sequence>
<dbReference type="VEuPathDB" id="FungiDB:H257_10147"/>
<name>A0A6A4ZER4_APHAT</name>
<dbReference type="EMBL" id="VJMI01019953">
    <property type="protein sequence ID" value="KAF0705960.1"/>
    <property type="molecule type" value="Genomic_DNA"/>
</dbReference>
<reference evidence="1 2" key="1">
    <citation type="submission" date="2019-06" db="EMBL/GenBank/DDBJ databases">
        <title>Genomics analysis of Aphanomyces spp. identifies a new class of oomycete effector associated with host adaptation.</title>
        <authorList>
            <person name="Gaulin E."/>
        </authorList>
    </citation>
    <scope>NUCLEOTIDE SEQUENCE [LARGE SCALE GENOMIC DNA]</scope>
    <source>
        <strain evidence="1 2">E</strain>
    </source>
</reference>
<feature type="non-terminal residue" evidence="1">
    <location>
        <position position="130"/>
    </location>
</feature>
<proteinExistence type="predicted"/>
<comment type="caution">
    <text evidence="1">The sequence shown here is derived from an EMBL/GenBank/DDBJ whole genome shotgun (WGS) entry which is preliminary data.</text>
</comment>
<evidence type="ECO:0000313" key="1">
    <source>
        <dbReference type="EMBL" id="KAF0705960.1"/>
    </source>
</evidence>
<evidence type="ECO:0000313" key="2">
    <source>
        <dbReference type="Proteomes" id="UP000469452"/>
    </source>
</evidence>
<dbReference type="Proteomes" id="UP000469452">
    <property type="component" value="Unassembled WGS sequence"/>
</dbReference>
<gene>
    <name evidence="1" type="ORF">AaE_014308</name>
</gene>
<dbReference type="AlphaFoldDB" id="A0A6A4ZER4"/>
<protein>
    <submittedName>
        <fullName evidence="1">Uncharacterized protein</fullName>
    </submittedName>
</protein>
<organism evidence="1 2">
    <name type="scientific">Aphanomyces astaci</name>
    <name type="common">Crayfish plague agent</name>
    <dbReference type="NCBI Taxonomy" id="112090"/>
    <lineage>
        <taxon>Eukaryota</taxon>
        <taxon>Sar</taxon>
        <taxon>Stramenopiles</taxon>
        <taxon>Oomycota</taxon>
        <taxon>Saprolegniomycetes</taxon>
        <taxon>Saprolegniales</taxon>
        <taxon>Verrucalvaceae</taxon>
        <taxon>Aphanomyces</taxon>
    </lineage>
</organism>